<dbReference type="InterPro" id="IPR017945">
    <property type="entry name" value="DHBP_synth_RibB-like_a/b_dom"/>
</dbReference>
<protein>
    <recommendedName>
        <fullName evidence="10">L-threonylcarbamoyladenylate synthase</fullName>
        <ecNumber evidence="3">2.7.7.87</ecNumber>
    </recommendedName>
    <alternativeName>
        <fullName evidence="10">L-threonylcarbamoyladenylate synthase</fullName>
    </alternativeName>
</protein>
<keyword evidence="5" id="KW-0808">Transferase</keyword>
<dbReference type="AlphaFoldDB" id="X0XE91"/>
<dbReference type="GO" id="GO:0006450">
    <property type="term" value="P:regulation of translational fidelity"/>
    <property type="evidence" value="ECO:0007669"/>
    <property type="project" value="TreeGrafter"/>
</dbReference>
<keyword evidence="8" id="KW-0547">Nucleotide-binding</keyword>
<reference evidence="13" key="1">
    <citation type="journal article" date="2014" name="Front. Microbiol.">
        <title>High frequency of phylogenetically diverse reductive dehalogenase-homologous genes in deep subseafloor sedimentary metagenomes.</title>
        <authorList>
            <person name="Kawai M."/>
            <person name="Futagami T."/>
            <person name="Toyoda A."/>
            <person name="Takaki Y."/>
            <person name="Nishi S."/>
            <person name="Hori S."/>
            <person name="Arai W."/>
            <person name="Tsubouchi T."/>
            <person name="Morono Y."/>
            <person name="Uchiyama I."/>
            <person name="Ito T."/>
            <person name="Fujiyama A."/>
            <person name="Inagaki F."/>
            <person name="Takami H."/>
        </authorList>
    </citation>
    <scope>NUCLEOTIDE SEQUENCE</scope>
    <source>
        <strain evidence="13">Expedition CK06-06</strain>
    </source>
</reference>
<evidence type="ECO:0000256" key="3">
    <source>
        <dbReference type="ARBA" id="ARBA00012584"/>
    </source>
</evidence>
<gene>
    <name evidence="13" type="ORF">S01H1_74197</name>
</gene>
<evidence type="ECO:0000256" key="2">
    <source>
        <dbReference type="ARBA" id="ARBA00007663"/>
    </source>
</evidence>
<name>X0XE91_9ZZZZ</name>
<evidence type="ECO:0000256" key="6">
    <source>
        <dbReference type="ARBA" id="ARBA00022694"/>
    </source>
</evidence>
<evidence type="ECO:0000256" key="7">
    <source>
        <dbReference type="ARBA" id="ARBA00022695"/>
    </source>
</evidence>
<comment type="catalytic activity">
    <reaction evidence="11">
        <text>L-threonine + hydrogencarbonate + ATP = L-threonylcarbamoyladenylate + diphosphate + H2O</text>
        <dbReference type="Rhea" id="RHEA:36407"/>
        <dbReference type="ChEBI" id="CHEBI:15377"/>
        <dbReference type="ChEBI" id="CHEBI:17544"/>
        <dbReference type="ChEBI" id="CHEBI:30616"/>
        <dbReference type="ChEBI" id="CHEBI:33019"/>
        <dbReference type="ChEBI" id="CHEBI:57926"/>
        <dbReference type="ChEBI" id="CHEBI:73682"/>
        <dbReference type="EC" id="2.7.7.87"/>
    </reaction>
</comment>
<accession>X0XE91</accession>
<feature type="non-terminal residue" evidence="13">
    <location>
        <position position="1"/>
    </location>
</feature>
<dbReference type="GO" id="GO:0061710">
    <property type="term" value="F:L-threonylcarbamoyladenylate synthase"/>
    <property type="evidence" value="ECO:0007669"/>
    <property type="project" value="UniProtKB-EC"/>
</dbReference>
<sequence length="162" mass="17162">IYRAKERPLTKAIPLLLDSAEGLHRVAQDITPQAWDLAEKFWPGALTVVLYRQPVVPDVVTGGGPTVALRVPDHPFALRLIRAVGGALAATSANLTGRPDPQTAPEVLNYLAGRVDLILDGGRCPGGIPSTVMDMTKAPPQILRPGAIPREALEQALSGLTP</sequence>
<dbReference type="PROSITE" id="PS51163">
    <property type="entry name" value="YRDC"/>
    <property type="match status" value="1"/>
</dbReference>
<dbReference type="EMBL" id="BARS01049618">
    <property type="protein sequence ID" value="GAG34948.1"/>
    <property type="molecule type" value="Genomic_DNA"/>
</dbReference>
<evidence type="ECO:0000256" key="1">
    <source>
        <dbReference type="ARBA" id="ARBA00004496"/>
    </source>
</evidence>
<evidence type="ECO:0000313" key="13">
    <source>
        <dbReference type="EMBL" id="GAG34948.1"/>
    </source>
</evidence>
<feature type="domain" description="YrdC-like" evidence="12">
    <location>
        <begin position="1"/>
        <end position="148"/>
    </location>
</feature>
<comment type="similarity">
    <text evidence="2">Belongs to the SUA5 family.</text>
</comment>
<organism evidence="13">
    <name type="scientific">marine sediment metagenome</name>
    <dbReference type="NCBI Taxonomy" id="412755"/>
    <lineage>
        <taxon>unclassified sequences</taxon>
        <taxon>metagenomes</taxon>
        <taxon>ecological metagenomes</taxon>
    </lineage>
</organism>
<evidence type="ECO:0000256" key="5">
    <source>
        <dbReference type="ARBA" id="ARBA00022679"/>
    </source>
</evidence>
<dbReference type="InterPro" id="IPR006070">
    <property type="entry name" value="Sua5-like_dom"/>
</dbReference>
<comment type="subcellular location">
    <subcellularLocation>
        <location evidence="1">Cytoplasm</location>
    </subcellularLocation>
</comment>
<dbReference type="GO" id="GO:0003725">
    <property type="term" value="F:double-stranded RNA binding"/>
    <property type="evidence" value="ECO:0007669"/>
    <property type="project" value="InterPro"/>
</dbReference>
<evidence type="ECO:0000256" key="9">
    <source>
        <dbReference type="ARBA" id="ARBA00022840"/>
    </source>
</evidence>
<dbReference type="Gene3D" id="3.90.870.10">
    <property type="entry name" value="DHBP synthase"/>
    <property type="match status" value="1"/>
</dbReference>
<dbReference type="PANTHER" id="PTHR17490:SF16">
    <property type="entry name" value="THREONYLCARBAMOYL-AMP SYNTHASE"/>
    <property type="match status" value="1"/>
</dbReference>
<keyword evidence="7" id="KW-0548">Nucleotidyltransferase</keyword>
<dbReference type="Pfam" id="PF01300">
    <property type="entry name" value="Sua5_yciO_yrdC"/>
    <property type="match status" value="1"/>
</dbReference>
<evidence type="ECO:0000256" key="8">
    <source>
        <dbReference type="ARBA" id="ARBA00022741"/>
    </source>
</evidence>
<evidence type="ECO:0000256" key="11">
    <source>
        <dbReference type="ARBA" id="ARBA00048366"/>
    </source>
</evidence>
<keyword evidence="6" id="KW-0819">tRNA processing</keyword>
<evidence type="ECO:0000256" key="10">
    <source>
        <dbReference type="ARBA" id="ARBA00029774"/>
    </source>
</evidence>
<dbReference type="InterPro" id="IPR050156">
    <property type="entry name" value="TC-AMP_synthase_SUA5"/>
</dbReference>
<evidence type="ECO:0000259" key="12">
    <source>
        <dbReference type="PROSITE" id="PS51163"/>
    </source>
</evidence>
<keyword evidence="9" id="KW-0067">ATP-binding</keyword>
<proteinExistence type="inferred from homology"/>
<dbReference type="SUPFAM" id="SSF55821">
    <property type="entry name" value="YrdC/RibB"/>
    <property type="match status" value="1"/>
</dbReference>
<comment type="caution">
    <text evidence="13">The sequence shown here is derived from an EMBL/GenBank/DDBJ whole genome shotgun (WGS) entry which is preliminary data.</text>
</comment>
<dbReference type="NCBIfam" id="TIGR00057">
    <property type="entry name" value="L-threonylcarbamoyladenylate synthase"/>
    <property type="match status" value="1"/>
</dbReference>
<dbReference type="GO" id="GO:0005524">
    <property type="term" value="F:ATP binding"/>
    <property type="evidence" value="ECO:0007669"/>
    <property type="project" value="UniProtKB-KW"/>
</dbReference>
<keyword evidence="4" id="KW-0963">Cytoplasm</keyword>
<dbReference type="PANTHER" id="PTHR17490">
    <property type="entry name" value="SUA5"/>
    <property type="match status" value="1"/>
</dbReference>
<dbReference type="EC" id="2.7.7.87" evidence="3"/>
<dbReference type="GO" id="GO:0000049">
    <property type="term" value="F:tRNA binding"/>
    <property type="evidence" value="ECO:0007669"/>
    <property type="project" value="TreeGrafter"/>
</dbReference>
<dbReference type="GO" id="GO:0005737">
    <property type="term" value="C:cytoplasm"/>
    <property type="evidence" value="ECO:0007669"/>
    <property type="project" value="UniProtKB-SubCell"/>
</dbReference>
<evidence type="ECO:0000256" key="4">
    <source>
        <dbReference type="ARBA" id="ARBA00022490"/>
    </source>
</evidence>
<dbReference type="GO" id="GO:0008033">
    <property type="term" value="P:tRNA processing"/>
    <property type="evidence" value="ECO:0007669"/>
    <property type="project" value="UniProtKB-KW"/>
</dbReference>